<keyword evidence="3" id="KW-1185">Reference proteome</keyword>
<reference evidence="2" key="1">
    <citation type="submission" date="2021-10" db="EMBL/GenBank/DDBJ databases">
        <title>Anaerobic single-cell dispensing facilitates the cultivation of human gut bacteria.</title>
        <authorList>
            <person name="Afrizal A."/>
        </authorList>
    </citation>
    <scope>NUCLEOTIDE SEQUENCE</scope>
    <source>
        <strain evidence="2">CLA-AA-H272</strain>
    </source>
</reference>
<dbReference type="InterPro" id="IPR001387">
    <property type="entry name" value="Cro/C1-type_HTH"/>
</dbReference>
<dbReference type="SUPFAM" id="SSF47413">
    <property type="entry name" value="lambda repressor-like DNA-binding domains"/>
    <property type="match status" value="1"/>
</dbReference>
<evidence type="ECO:0000313" key="2">
    <source>
        <dbReference type="EMBL" id="MCC2128793.1"/>
    </source>
</evidence>
<gene>
    <name evidence="2" type="ORF">LKD37_04545</name>
</gene>
<dbReference type="InterPro" id="IPR010982">
    <property type="entry name" value="Lambda_DNA-bd_dom_sf"/>
</dbReference>
<dbReference type="CDD" id="cd00093">
    <property type="entry name" value="HTH_XRE"/>
    <property type="match status" value="1"/>
</dbReference>
<protein>
    <submittedName>
        <fullName evidence="2">Helix-turn-helix domain-containing protein</fullName>
    </submittedName>
</protein>
<accession>A0AAE3DCA0</accession>
<name>A0AAE3DCA0_9FIRM</name>
<evidence type="ECO:0000259" key="1">
    <source>
        <dbReference type="PROSITE" id="PS50943"/>
    </source>
</evidence>
<dbReference type="Gene3D" id="1.10.260.40">
    <property type="entry name" value="lambda repressor-like DNA-binding domains"/>
    <property type="match status" value="1"/>
</dbReference>
<feature type="domain" description="HTH cro/C1-type" evidence="1">
    <location>
        <begin position="11"/>
        <end position="69"/>
    </location>
</feature>
<dbReference type="Proteomes" id="UP001199319">
    <property type="component" value="Unassembled WGS sequence"/>
</dbReference>
<dbReference type="AlphaFoldDB" id="A0AAE3DCA0"/>
<organism evidence="2 3">
    <name type="scientific">Brotocaccenecus cirricatena</name>
    <dbReference type="NCBI Taxonomy" id="3064195"/>
    <lineage>
        <taxon>Bacteria</taxon>
        <taxon>Bacillati</taxon>
        <taxon>Bacillota</taxon>
        <taxon>Clostridia</taxon>
        <taxon>Eubacteriales</taxon>
        <taxon>Oscillospiraceae</taxon>
        <taxon>Brotocaccenecus</taxon>
    </lineage>
</organism>
<dbReference type="EMBL" id="JAJEPW010000009">
    <property type="protein sequence ID" value="MCC2128793.1"/>
    <property type="molecule type" value="Genomic_DNA"/>
</dbReference>
<proteinExistence type="predicted"/>
<evidence type="ECO:0000313" key="3">
    <source>
        <dbReference type="Proteomes" id="UP001199319"/>
    </source>
</evidence>
<dbReference type="SMART" id="SM00530">
    <property type="entry name" value="HTH_XRE"/>
    <property type="match status" value="1"/>
</dbReference>
<dbReference type="GO" id="GO:0003677">
    <property type="term" value="F:DNA binding"/>
    <property type="evidence" value="ECO:0007669"/>
    <property type="project" value="InterPro"/>
</dbReference>
<dbReference type="Pfam" id="PF01381">
    <property type="entry name" value="HTH_3"/>
    <property type="match status" value="1"/>
</dbReference>
<dbReference type="PROSITE" id="PS50943">
    <property type="entry name" value="HTH_CROC1"/>
    <property type="match status" value="1"/>
</dbReference>
<sequence>MRSFMSPGKRIRRFRLKRGMTQRALGTAVGFPAKTADIRIAQYESSTRTPKHSLLCALAQALDIPVAVLEVPYIKSRDEFEQLLQALEDEYGLTVTITETRD</sequence>
<dbReference type="RefSeq" id="WP_302928102.1">
    <property type="nucleotide sequence ID" value="NZ_JAJEPW010000009.1"/>
</dbReference>
<comment type="caution">
    <text evidence="2">The sequence shown here is derived from an EMBL/GenBank/DDBJ whole genome shotgun (WGS) entry which is preliminary data.</text>
</comment>